<dbReference type="Gene3D" id="1.10.10.10">
    <property type="entry name" value="Winged helix-like DNA-binding domain superfamily/Winged helix DNA-binding domain"/>
    <property type="match status" value="1"/>
</dbReference>
<evidence type="ECO:0000256" key="2">
    <source>
        <dbReference type="ARBA" id="ARBA00022679"/>
    </source>
</evidence>
<dbReference type="InterPro" id="IPR029063">
    <property type="entry name" value="SAM-dependent_MTases_sf"/>
</dbReference>
<evidence type="ECO:0000259" key="4">
    <source>
        <dbReference type="Pfam" id="PF00891"/>
    </source>
</evidence>
<dbReference type="GO" id="GO:0008171">
    <property type="term" value="F:O-methyltransferase activity"/>
    <property type="evidence" value="ECO:0007669"/>
    <property type="project" value="InterPro"/>
</dbReference>
<dbReference type="PROSITE" id="PS51683">
    <property type="entry name" value="SAM_OMT_II"/>
    <property type="match status" value="1"/>
</dbReference>
<keyword evidence="3" id="KW-0949">S-adenosyl-L-methionine</keyword>
<keyword evidence="6" id="KW-1185">Reference proteome</keyword>
<dbReference type="PANTHER" id="PTHR43712">
    <property type="entry name" value="PUTATIVE (AFU_ORTHOLOGUE AFUA_4G14580)-RELATED"/>
    <property type="match status" value="1"/>
</dbReference>
<evidence type="ECO:0000256" key="3">
    <source>
        <dbReference type="ARBA" id="ARBA00022691"/>
    </source>
</evidence>
<dbReference type="AlphaFoldDB" id="A0AAD6ZA06"/>
<accession>A0AAD6ZA06</accession>
<sequence length="465" mass="51049">MASEITQLSAIIQSSVQDLLALSSTNGWSLPELNKPFDPATQTFRADPDGARASAKIIAAAMQLATTLMSPKQSIVNTCVQGPLKGAALRVCLGSHVPEILREAGPEGLHVKKITERTGSRIDSAKKIARLLRFLANSHLFREVKPDVFAHTMNSSVLDVRKPVDEILANPSAKHDGTPGFVALWEYTLDEAAKSSSMLLENMTDPRTAFSDDPILSPHQRVFNHNLSTYDWYELPENDYRRRRFSTGQTGFVALAGSSILREYDWNALPKGSVVVDVGGGFGASAKYIAQHAPHLQVIVQDKQEVVAAGRQAWKERDLLESKRVVFQGHDFFTPQPDNKAAVFVLKNILHNWGDSYNVCLLKHLRAAATPETRILIVGAIIQHVCPSDGSTSDSGPLLPTYGVLSQAQFMLDIMMLVNFNAREYTQSALAELLLQGGWKICAVHERDDIFVETTGLELVVASPI</sequence>
<gene>
    <name evidence="5" type="ORF">DFH08DRAFT_430177</name>
</gene>
<organism evidence="5 6">
    <name type="scientific">Mycena albidolilacea</name>
    <dbReference type="NCBI Taxonomy" id="1033008"/>
    <lineage>
        <taxon>Eukaryota</taxon>
        <taxon>Fungi</taxon>
        <taxon>Dikarya</taxon>
        <taxon>Basidiomycota</taxon>
        <taxon>Agaricomycotina</taxon>
        <taxon>Agaricomycetes</taxon>
        <taxon>Agaricomycetidae</taxon>
        <taxon>Agaricales</taxon>
        <taxon>Marasmiineae</taxon>
        <taxon>Mycenaceae</taxon>
        <taxon>Mycena</taxon>
    </lineage>
</organism>
<keyword evidence="2" id="KW-0808">Transferase</keyword>
<proteinExistence type="predicted"/>
<dbReference type="PANTHER" id="PTHR43712:SF2">
    <property type="entry name" value="O-METHYLTRANSFERASE CICE"/>
    <property type="match status" value="1"/>
</dbReference>
<dbReference type="SUPFAM" id="SSF53335">
    <property type="entry name" value="S-adenosyl-L-methionine-dependent methyltransferases"/>
    <property type="match status" value="1"/>
</dbReference>
<dbReference type="InterPro" id="IPR016461">
    <property type="entry name" value="COMT-like"/>
</dbReference>
<dbReference type="InterPro" id="IPR001077">
    <property type="entry name" value="COMT_C"/>
</dbReference>
<dbReference type="Gene3D" id="3.40.50.150">
    <property type="entry name" value="Vaccinia Virus protein VP39"/>
    <property type="match status" value="1"/>
</dbReference>
<feature type="domain" description="O-methyltransferase C-terminal" evidence="4">
    <location>
        <begin position="221"/>
        <end position="439"/>
    </location>
</feature>
<dbReference type="InterPro" id="IPR036390">
    <property type="entry name" value="WH_DNA-bd_sf"/>
</dbReference>
<protein>
    <submittedName>
        <fullName evidence="5">S-adenosyl-L-methionine-dependent methyltransferase</fullName>
    </submittedName>
</protein>
<dbReference type="EMBL" id="JARIHO010000067">
    <property type="protein sequence ID" value="KAJ7314373.1"/>
    <property type="molecule type" value="Genomic_DNA"/>
</dbReference>
<dbReference type="Proteomes" id="UP001218218">
    <property type="component" value="Unassembled WGS sequence"/>
</dbReference>
<evidence type="ECO:0000313" key="5">
    <source>
        <dbReference type="EMBL" id="KAJ7314373.1"/>
    </source>
</evidence>
<dbReference type="GO" id="GO:0032259">
    <property type="term" value="P:methylation"/>
    <property type="evidence" value="ECO:0007669"/>
    <property type="project" value="UniProtKB-KW"/>
</dbReference>
<keyword evidence="1 5" id="KW-0489">Methyltransferase</keyword>
<name>A0AAD6ZA06_9AGAR</name>
<dbReference type="Pfam" id="PF00891">
    <property type="entry name" value="Methyltransf_2"/>
    <property type="match status" value="1"/>
</dbReference>
<evidence type="ECO:0000313" key="6">
    <source>
        <dbReference type="Proteomes" id="UP001218218"/>
    </source>
</evidence>
<dbReference type="InterPro" id="IPR036388">
    <property type="entry name" value="WH-like_DNA-bd_sf"/>
</dbReference>
<reference evidence="5" key="1">
    <citation type="submission" date="2023-03" db="EMBL/GenBank/DDBJ databases">
        <title>Massive genome expansion in bonnet fungi (Mycena s.s.) driven by repeated elements and novel gene families across ecological guilds.</title>
        <authorList>
            <consortium name="Lawrence Berkeley National Laboratory"/>
            <person name="Harder C.B."/>
            <person name="Miyauchi S."/>
            <person name="Viragh M."/>
            <person name="Kuo A."/>
            <person name="Thoen E."/>
            <person name="Andreopoulos B."/>
            <person name="Lu D."/>
            <person name="Skrede I."/>
            <person name="Drula E."/>
            <person name="Henrissat B."/>
            <person name="Morin E."/>
            <person name="Kohler A."/>
            <person name="Barry K."/>
            <person name="LaButti K."/>
            <person name="Morin E."/>
            <person name="Salamov A."/>
            <person name="Lipzen A."/>
            <person name="Mereny Z."/>
            <person name="Hegedus B."/>
            <person name="Baldrian P."/>
            <person name="Stursova M."/>
            <person name="Weitz H."/>
            <person name="Taylor A."/>
            <person name="Grigoriev I.V."/>
            <person name="Nagy L.G."/>
            <person name="Martin F."/>
            <person name="Kauserud H."/>
        </authorList>
    </citation>
    <scope>NUCLEOTIDE SEQUENCE</scope>
    <source>
        <strain evidence="5">CBHHK002</strain>
    </source>
</reference>
<evidence type="ECO:0000256" key="1">
    <source>
        <dbReference type="ARBA" id="ARBA00022603"/>
    </source>
</evidence>
<comment type="caution">
    <text evidence="5">The sequence shown here is derived from an EMBL/GenBank/DDBJ whole genome shotgun (WGS) entry which is preliminary data.</text>
</comment>
<dbReference type="SUPFAM" id="SSF46785">
    <property type="entry name" value="Winged helix' DNA-binding domain"/>
    <property type="match status" value="1"/>
</dbReference>